<dbReference type="CDD" id="cd03713">
    <property type="entry name" value="EFG_mtEFG_C"/>
    <property type="match status" value="1"/>
</dbReference>
<dbReference type="InterPro" id="IPR004540">
    <property type="entry name" value="Transl_elong_EFG/EF2"/>
</dbReference>
<comment type="subcellular location">
    <subcellularLocation>
        <location evidence="8">Cytoplasm</location>
    </subcellularLocation>
</comment>
<dbReference type="InterPro" id="IPR000640">
    <property type="entry name" value="EFG_V-like"/>
</dbReference>
<reference evidence="10" key="2">
    <citation type="submission" date="2022-06" db="EMBL/GenBank/DDBJ databases">
        <title>Xiashengella guii gen. nov. sp. nov., a bacterium isolated form anaerobic digestion tank.</title>
        <authorList>
            <person name="Huang H."/>
        </authorList>
    </citation>
    <scope>NUCLEOTIDE SEQUENCE</scope>
    <source>
        <strain evidence="10">Ai-910</strain>
    </source>
</reference>
<evidence type="ECO:0000256" key="8">
    <source>
        <dbReference type="HAMAP-Rule" id="MF_00054"/>
    </source>
</evidence>
<organism evidence="10 11">
    <name type="scientific">Xiashengella succiniciproducens</name>
    <dbReference type="NCBI Taxonomy" id="2949635"/>
    <lineage>
        <taxon>Bacteria</taxon>
        <taxon>Pseudomonadati</taxon>
        <taxon>Bacteroidota</taxon>
        <taxon>Bacteroidia</taxon>
        <taxon>Marinilabiliales</taxon>
        <taxon>Marinilabiliaceae</taxon>
        <taxon>Xiashengella</taxon>
    </lineage>
</organism>
<keyword evidence="11" id="KW-1185">Reference proteome</keyword>
<dbReference type="GO" id="GO:0005525">
    <property type="term" value="F:GTP binding"/>
    <property type="evidence" value="ECO:0007669"/>
    <property type="project" value="UniProtKB-UniRule"/>
</dbReference>
<dbReference type="PROSITE" id="PS00301">
    <property type="entry name" value="G_TR_1"/>
    <property type="match status" value="1"/>
</dbReference>
<evidence type="ECO:0000256" key="3">
    <source>
        <dbReference type="ARBA" id="ARBA00022741"/>
    </source>
</evidence>
<dbReference type="Gene3D" id="3.40.50.300">
    <property type="entry name" value="P-loop containing nucleotide triphosphate hydrolases"/>
    <property type="match status" value="1"/>
</dbReference>
<dbReference type="CDD" id="cd04088">
    <property type="entry name" value="EFG_mtEFG_II"/>
    <property type="match status" value="1"/>
</dbReference>
<feature type="binding site" evidence="8">
    <location>
        <begin position="15"/>
        <end position="22"/>
    </location>
    <ligand>
        <name>GTP</name>
        <dbReference type="ChEBI" id="CHEBI:37565"/>
    </ligand>
</feature>
<dbReference type="Pfam" id="PF14492">
    <property type="entry name" value="EFG_III"/>
    <property type="match status" value="1"/>
</dbReference>
<dbReference type="Pfam" id="PF03764">
    <property type="entry name" value="EFG_IV"/>
    <property type="match status" value="1"/>
</dbReference>
<dbReference type="NCBIfam" id="TIGR00231">
    <property type="entry name" value="small_GTP"/>
    <property type="match status" value="1"/>
</dbReference>
<dbReference type="Pfam" id="PF00679">
    <property type="entry name" value="EFG_C"/>
    <property type="match status" value="1"/>
</dbReference>
<dbReference type="HAMAP" id="MF_00054_B">
    <property type="entry name" value="EF_G_EF_2_B"/>
    <property type="match status" value="1"/>
</dbReference>
<dbReference type="Proteomes" id="UP001056426">
    <property type="component" value="Chromosome"/>
</dbReference>
<sequence length="702" mass="78362">MAKDLKHLRNIGIMAHIDAGKTTTTERILFYTGLTHKIGETHDGSAVMDWMEQEQERGITITSAAITTRWKYNNEEYQINIIDTPGHVDFTVEVERSLRVLDGAVALFCAVGGVEPQSETVWRQADKYNVPRIGFVNKMDRSGANFYEVVRQIQEILGANPVPVQIPIGAEETFRGVVDLIDNKAIIWYDDDVLGQRYELEDIPADMVDEVAEWRGKLVEAVAEYDDELLERFFDDPDSITPEQLITVIRKAAIDLKIVPVMCGSAFRNKGVQRLLDGVIRFLPAPTDVPDIRGINPDTEKEEGREQTEEAPFTALAFKIATDPFVGRLAYIRVYSGKLDSGSYIYNTRSNRKERISRLYQMQSNRQVAIDSVSAGDICAGVGFKDIRTGDTLCDENHPIVLESMDFPDPVIGISVEPKSQKDMDKLSNALSKLAEEDPTFRVQMDPDSGQTVISGMGELHLEVILDRLKREFKVECNQGRPQVNYKEAIGASVEHREVFKKQTGGRGKFADIIVRISPIDEGHTGLQFVDLVKGGNIPKEFVPSVEKGFKTAMLNGVLAGYPVDNLKVELLDGSFHPVDSDQLSFEICARQAFRSACAKASPRMLEPIMRVEVVTPEEYMGDIIADFNKRRGQVEGMESKAGARVVKARVPLSEMFGYVTALRTISSGRATSSMEFSHYEEMSRSLAMDVVKEAKGQVELL</sequence>
<dbReference type="PROSITE" id="PS51722">
    <property type="entry name" value="G_TR_2"/>
    <property type="match status" value="1"/>
</dbReference>
<evidence type="ECO:0000259" key="9">
    <source>
        <dbReference type="PROSITE" id="PS51722"/>
    </source>
</evidence>
<dbReference type="GO" id="GO:0003924">
    <property type="term" value="F:GTPase activity"/>
    <property type="evidence" value="ECO:0007669"/>
    <property type="project" value="InterPro"/>
</dbReference>
<dbReference type="GO" id="GO:0005737">
    <property type="term" value="C:cytoplasm"/>
    <property type="evidence" value="ECO:0007669"/>
    <property type="project" value="UniProtKB-SubCell"/>
</dbReference>
<keyword evidence="6 8" id="KW-0342">GTP-binding</keyword>
<evidence type="ECO:0000256" key="1">
    <source>
        <dbReference type="ARBA" id="ARBA00005870"/>
    </source>
</evidence>
<dbReference type="InterPro" id="IPR027417">
    <property type="entry name" value="P-loop_NTPase"/>
</dbReference>
<dbReference type="PRINTS" id="PR00315">
    <property type="entry name" value="ELONGATNFCT"/>
</dbReference>
<dbReference type="SUPFAM" id="SSF50447">
    <property type="entry name" value="Translation proteins"/>
    <property type="match status" value="1"/>
</dbReference>
<dbReference type="Gene3D" id="3.30.230.10">
    <property type="match status" value="1"/>
</dbReference>
<proteinExistence type="inferred from homology"/>
<dbReference type="InterPro" id="IPR014721">
    <property type="entry name" value="Ribsml_uS5_D2-typ_fold_subgr"/>
</dbReference>
<dbReference type="InterPro" id="IPR005225">
    <property type="entry name" value="Small_GTP-bd"/>
</dbReference>
<dbReference type="Gene3D" id="3.30.70.240">
    <property type="match status" value="1"/>
</dbReference>
<dbReference type="GO" id="GO:0032790">
    <property type="term" value="P:ribosome disassembly"/>
    <property type="evidence" value="ECO:0007669"/>
    <property type="project" value="TreeGrafter"/>
</dbReference>
<dbReference type="PANTHER" id="PTHR43261">
    <property type="entry name" value="TRANSLATION ELONGATION FACTOR G-RELATED"/>
    <property type="match status" value="1"/>
</dbReference>
<dbReference type="FunFam" id="3.40.50.300:FF:000029">
    <property type="entry name" value="Elongation factor G"/>
    <property type="match status" value="1"/>
</dbReference>
<dbReference type="FunFam" id="3.30.70.870:FF:000001">
    <property type="entry name" value="Elongation factor G"/>
    <property type="match status" value="1"/>
</dbReference>
<dbReference type="SUPFAM" id="SSF54980">
    <property type="entry name" value="EF-G C-terminal domain-like"/>
    <property type="match status" value="2"/>
</dbReference>
<dbReference type="InterPro" id="IPR004161">
    <property type="entry name" value="EFTu-like_2"/>
</dbReference>
<dbReference type="FunFam" id="3.30.230.10:FF:000003">
    <property type="entry name" value="Elongation factor G"/>
    <property type="match status" value="1"/>
</dbReference>
<keyword evidence="5 8" id="KW-0648">Protein biosynthesis</keyword>
<evidence type="ECO:0000256" key="2">
    <source>
        <dbReference type="ARBA" id="ARBA00017872"/>
    </source>
</evidence>
<dbReference type="NCBIfam" id="TIGR00484">
    <property type="entry name" value="EF-G"/>
    <property type="match status" value="1"/>
</dbReference>
<dbReference type="CDD" id="cd01886">
    <property type="entry name" value="EF-G"/>
    <property type="match status" value="1"/>
</dbReference>
<dbReference type="Gene3D" id="2.40.30.10">
    <property type="entry name" value="Translation factors"/>
    <property type="match status" value="1"/>
</dbReference>
<dbReference type="InterPro" id="IPR020568">
    <property type="entry name" value="Ribosomal_Su5_D2-typ_SF"/>
</dbReference>
<comment type="function">
    <text evidence="7 8">Catalyzes the GTP-dependent ribosomal translocation step during translation elongation. During this step, the ribosome changes from the pre-translocational (PRE) to the post-translocational (POST) state as the newly formed A-site-bound peptidyl-tRNA and P-site-bound deacylated tRNA move to the P and E sites, respectively. Catalyzes the coordinated movement of the two tRNA molecules, the mRNA and conformational changes in the ribosome.</text>
</comment>
<keyword evidence="8" id="KW-0963">Cytoplasm</keyword>
<dbReference type="EMBL" id="CP098400">
    <property type="protein sequence ID" value="URW80258.1"/>
    <property type="molecule type" value="Genomic_DNA"/>
</dbReference>
<dbReference type="PANTHER" id="PTHR43261:SF1">
    <property type="entry name" value="RIBOSOME-RELEASING FACTOR 2, MITOCHONDRIAL"/>
    <property type="match status" value="1"/>
</dbReference>
<dbReference type="CDD" id="cd01434">
    <property type="entry name" value="EFG_mtEFG1_IV"/>
    <property type="match status" value="1"/>
</dbReference>
<evidence type="ECO:0000256" key="5">
    <source>
        <dbReference type="ARBA" id="ARBA00022917"/>
    </source>
</evidence>
<dbReference type="Pfam" id="PF03144">
    <property type="entry name" value="GTP_EFTU_D2"/>
    <property type="match status" value="1"/>
</dbReference>
<dbReference type="InterPro" id="IPR047872">
    <property type="entry name" value="EFG_IV"/>
</dbReference>
<evidence type="ECO:0000256" key="4">
    <source>
        <dbReference type="ARBA" id="ARBA00022768"/>
    </source>
</evidence>
<dbReference type="InterPro" id="IPR005517">
    <property type="entry name" value="Transl_elong_EFG/EF2_IV"/>
</dbReference>
<dbReference type="InterPro" id="IPR035647">
    <property type="entry name" value="EFG_III/V"/>
</dbReference>
<evidence type="ECO:0000313" key="10">
    <source>
        <dbReference type="EMBL" id="URW80258.1"/>
    </source>
</evidence>
<dbReference type="InterPro" id="IPR041095">
    <property type="entry name" value="EFG_II"/>
</dbReference>
<dbReference type="AlphaFoldDB" id="A0A9J6ZQW6"/>
<evidence type="ECO:0000256" key="6">
    <source>
        <dbReference type="ARBA" id="ARBA00023134"/>
    </source>
</evidence>
<dbReference type="NCBIfam" id="NF009381">
    <property type="entry name" value="PRK12740.1-5"/>
    <property type="match status" value="1"/>
</dbReference>
<keyword evidence="3 8" id="KW-0547">Nucleotide-binding</keyword>
<dbReference type="GO" id="GO:0003746">
    <property type="term" value="F:translation elongation factor activity"/>
    <property type="evidence" value="ECO:0007669"/>
    <property type="project" value="UniProtKB-UniRule"/>
</dbReference>
<feature type="binding site" evidence="8">
    <location>
        <begin position="137"/>
        <end position="140"/>
    </location>
    <ligand>
        <name>GTP</name>
        <dbReference type="ChEBI" id="CHEBI:37565"/>
    </ligand>
</feature>
<name>A0A9J6ZQW6_9BACT</name>
<evidence type="ECO:0000313" key="11">
    <source>
        <dbReference type="Proteomes" id="UP001056426"/>
    </source>
</evidence>
<dbReference type="FunFam" id="2.40.30.10:FF:000006">
    <property type="entry name" value="Elongation factor G"/>
    <property type="match status" value="1"/>
</dbReference>
<dbReference type="InterPro" id="IPR009022">
    <property type="entry name" value="EFG_III"/>
</dbReference>
<dbReference type="Gene3D" id="3.30.70.870">
    <property type="entry name" value="Elongation Factor G (Translational Gtpase), domain 3"/>
    <property type="match status" value="1"/>
</dbReference>
<dbReference type="RefSeq" id="WP_250724399.1">
    <property type="nucleotide sequence ID" value="NZ_CP098400.1"/>
</dbReference>
<feature type="domain" description="Tr-type G" evidence="9">
    <location>
        <begin position="6"/>
        <end position="287"/>
    </location>
</feature>
<dbReference type="InterPro" id="IPR009000">
    <property type="entry name" value="Transl_B-barrel_sf"/>
</dbReference>
<dbReference type="CDD" id="cd16262">
    <property type="entry name" value="EFG_III"/>
    <property type="match status" value="1"/>
</dbReference>
<dbReference type="SUPFAM" id="SSF54211">
    <property type="entry name" value="Ribosomal protein S5 domain 2-like"/>
    <property type="match status" value="1"/>
</dbReference>
<evidence type="ECO:0000256" key="7">
    <source>
        <dbReference type="ARBA" id="ARBA00024731"/>
    </source>
</evidence>
<dbReference type="SMART" id="SM00889">
    <property type="entry name" value="EFG_IV"/>
    <property type="match status" value="1"/>
</dbReference>
<comment type="similarity">
    <text evidence="1 8">Belongs to the TRAFAC class translation factor GTPase superfamily. Classic translation factor GTPase family. EF-G/EF-2 subfamily.</text>
</comment>
<dbReference type="Pfam" id="PF00009">
    <property type="entry name" value="GTP_EFTU"/>
    <property type="match status" value="1"/>
</dbReference>
<dbReference type="SUPFAM" id="SSF52540">
    <property type="entry name" value="P-loop containing nucleoside triphosphate hydrolases"/>
    <property type="match status" value="1"/>
</dbReference>
<dbReference type="InterPro" id="IPR000795">
    <property type="entry name" value="T_Tr_GTP-bd_dom"/>
</dbReference>
<dbReference type="KEGG" id="alkq:M9189_02660"/>
<feature type="binding site" evidence="8">
    <location>
        <begin position="83"/>
        <end position="87"/>
    </location>
    <ligand>
        <name>GTP</name>
        <dbReference type="ChEBI" id="CHEBI:37565"/>
    </ligand>
</feature>
<reference evidence="10" key="1">
    <citation type="submission" date="2022-05" db="EMBL/GenBank/DDBJ databases">
        <authorList>
            <person name="Sun X."/>
        </authorList>
    </citation>
    <scope>NUCLEOTIDE SEQUENCE</scope>
    <source>
        <strain evidence="10">Ai-910</strain>
    </source>
</reference>
<accession>A0A9J6ZQW6</accession>
<gene>
    <name evidence="8 10" type="primary">fusA</name>
    <name evidence="10" type="ORF">M9189_02660</name>
</gene>
<dbReference type="InterPro" id="IPR031157">
    <property type="entry name" value="G_TR_CS"/>
</dbReference>
<dbReference type="SMART" id="SM00838">
    <property type="entry name" value="EFG_C"/>
    <property type="match status" value="1"/>
</dbReference>
<dbReference type="InterPro" id="IPR035649">
    <property type="entry name" value="EFG_V"/>
</dbReference>
<dbReference type="FunFam" id="3.30.70.240:FF:000001">
    <property type="entry name" value="Elongation factor G"/>
    <property type="match status" value="1"/>
</dbReference>
<protein>
    <recommendedName>
        <fullName evidence="2 8">Elongation factor G</fullName>
        <shortName evidence="8">EF-G</shortName>
    </recommendedName>
</protein>
<keyword evidence="4 8" id="KW-0251">Elongation factor</keyword>